<feature type="compositionally biased region" description="Gly residues" evidence="12">
    <location>
        <begin position="525"/>
        <end position="534"/>
    </location>
</feature>
<dbReference type="SMART" id="SM00355">
    <property type="entry name" value="ZnF_C2H2"/>
    <property type="match status" value="5"/>
</dbReference>
<evidence type="ECO:0000256" key="5">
    <source>
        <dbReference type="ARBA" id="ARBA00022771"/>
    </source>
</evidence>
<keyword evidence="3" id="KW-0479">Metal-binding</keyword>
<evidence type="ECO:0000256" key="7">
    <source>
        <dbReference type="ARBA" id="ARBA00023015"/>
    </source>
</evidence>
<feature type="non-terminal residue" evidence="14">
    <location>
        <position position="579"/>
    </location>
</feature>
<evidence type="ECO:0000256" key="2">
    <source>
        <dbReference type="ARBA" id="ARBA00006991"/>
    </source>
</evidence>
<accession>A0A7K9UA83</accession>
<keyword evidence="8" id="KW-0238">DNA-binding</keyword>
<keyword evidence="5 11" id="KW-0863">Zinc-finger</keyword>
<dbReference type="PANTHER" id="PTHR16515:SF49">
    <property type="entry name" value="GASTRULA ZINC FINGER PROTEIN XLCGF49.1-LIKE-RELATED"/>
    <property type="match status" value="1"/>
</dbReference>
<dbReference type="InterPro" id="IPR050331">
    <property type="entry name" value="Zinc_finger"/>
</dbReference>
<evidence type="ECO:0000256" key="10">
    <source>
        <dbReference type="ARBA" id="ARBA00023242"/>
    </source>
</evidence>
<dbReference type="InterPro" id="IPR013087">
    <property type="entry name" value="Znf_C2H2_type"/>
</dbReference>
<dbReference type="PANTHER" id="PTHR16515">
    <property type="entry name" value="PR DOMAIN ZINC FINGER PROTEIN"/>
    <property type="match status" value="1"/>
</dbReference>
<dbReference type="EMBL" id="VWZY01009146">
    <property type="protein sequence ID" value="NXI56923.1"/>
    <property type="molecule type" value="Genomic_DNA"/>
</dbReference>
<evidence type="ECO:0000256" key="3">
    <source>
        <dbReference type="ARBA" id="ARBA00022723"/>
    </source>
</evidence>
<evidence type="ECO:0000256" key="6">
    <source>
        <dbReference type="ARBA" id="ARBA00022833"/>
    </source>
</evidence>
<keyword evidence="7" id="KW-0805">Transcription regulation</keyword>
<gene>
    <name evidence="14" type="primary">Znf384</name>
    <name evidence="14" type="ORF">CHLAEN_R05460</name>
</gene>
<dbReference type="GO" id="GO:0005634">
    <property type="term" value="C:nucleus"/>
    <property type="evidence" value="ECO:0007669"/>
    <property type="project" value="UniProtKB-SubCell"/>
</dbReference>
<dbReference type="Proteomes" id="UP000579406">
    <property type="component" value="Unassembled WGS sequence"/>
</dbReference>
<evidence type="ECO:0000256" key="9">
    <source>
        <dbReference type="ARBA" id="ARBA00023163"/>
    </source>
</evidence>
<comment type="similarity">
    <text evidence="2">Belongs to the krueppel C2H2-type zinc-finger protein family.</text>
</comment>
<feature type="region of interest" description="Disordered" evidence="12">
    <location>
        <begin position="505"/>
        <end position="551"/>
    </location>
</feature>
<evidence type="ECO:0000256" key="12">
    <source>
        <dbReference type="SAM" id="MobiDB-lite"/>
    </source>
</evidence>
<feature type="domain" description="C2H2-type" evidence="13">
    <location>
        <begin position="406"/>
        <end position="433"/>
    </location>
</feature>
<evidence type="ECO:0000256" key="4">
    <source>
        <dbReference type="ARBA" id="ARBA00022737"/>
    </source>
</evidence>
<evidence type="ECO:0000259" key="13">
    <source>
        <dbReference type="PROSITE" id="PS50157"/>
    </source>
</evidence>
<feature type="non-terminal residue" evidence="14">
    <location>
        <position position="1"/>
    </location>
</feature>
<evidence type="ECO:0000256" key="1">
    <source>
        <dbReference type="ARBA" id="ARBA00004123"/>
    </source>
</evidence>
<dbReference type="Gene3D" id="3.30.160.60">
    <property type="entry name" value="Classic Zinc Finger"/>
    <property type="match status" value="5"/>
</dbReference>
<organism evidence="14 15">
    <name type="scientific">Chloroceryle aenea</name>
    <name type="common">American pygmy kingfisher</name>
    <dbReference type="NCBI Taxonomy" id="176938"/>
    <lineage>
        <taxon>Eukaryota</taxon>
        <taxon>Metazoa</taxon>
        <taxon>Chordata</taxon>
        <taxon>Craniata</taxon>
        <taxon>Vertebrata</taxon>
        <taxon>Euteleostomi</taxon>
        <taxon>Archelosauria</taxon>
        <taxon>Archosauria</taxon>
        <taxon>Dinosauria</taxon>
        <taxon>Saurischia</taxon>
        <taxon>Theropoda</taxon>
        <taxon>Coelurosauria</taxon>
        <taxon>Aves</taxon>
        <taxon>Neognathae</taxon>
        <taxon>Neoaves</taxon>
        <taxon>Telluraves</taxon>
        <taxon>Coraciimorphae</taxon>
        <taxon>Coraciiformes</taxon>
        <taxon>Cerylidae</taxon>
        <taxon>Chloroceryle</taxon>
    </lineage>
</organism>
<dbReference type="GO" id="GO:0003677">
    <property type="term" value="F:DNA binding"/>
    <property type="evidence" value="ECO:0007669"/>
    <property type="project" value="UniProtKB-KW"/>
</dbReference>
<dbReference type="PROSITE" id="PS00028">
    <property type="entry name" value="ZINC_FINGER_C2H2_1"/>
    <property type="match status" value="4"/>
</dbReference>
<keyword evidence="4" id="KW-0677">Repeat</keyword>
<dbReference type="AlphaFoldDB" id="A0A7K9UA83"/>
<feature type="domain" description="C2H2-type" evidence="13">
    <location>
        <begin position="376"/>
        <end position="405"/>
    </location>
</feature>
<name>A0A7K9UA83_9AVES</name>
<feature type="domain" description="C2H2-type" evidence="13">
    <location>
        <begin position="257"/>
        <end position="284"/>
    </location>
</feature>
<feature type="domain" description="C2H2-type" evidence="13">
    <location>
        <begin position="285"/>
        <end position="319"/>
    </location>
</feature>
<evidence type="ECO:0000256" key="11">
    <source>
        <dbReference type="PROSITE-ProRule" id="PRU00042"/>
    </source>
</evidence>
<dbReference type="OrthoDB" id="5305647at2759"/>
<evidence type="ECO:0000313" key="15">
    <source>
        <dbReference type="Proteomes" id="UP000579406"/>
    </source>
</evidence>
<dbReference type="SUPFAM" id="SSF57667">
    <property type="entry name" value="beta-beta-alpha zinc fingers"/>
    <property type="match status" value="4"/>
</dbReference>
<feature type="compositionally biased region" description="Low complexity" evidence="12">
    <location>
        <begin position="505"/>
        <end position="524"/>
    </location>
</feature>
<evidence type="ECO:0000256" key="8">
    <source>
        <dbReference type="ARBA" id="ARBA00023125"/>
    </source>
</evidence>
<dbReference type="FunFam" id="3.30.160.60:FF:000233">
    <property type="entry name" value="Putative zinc finger protein 362"/>
    <property type="match status" value="1"/>
</dbReference>
<keyword evidence="10" id="KW-0539">Nucleus</keyword>
<dbReference type="FunFam" id="3.30.160.60:FF:000216">
    <property type="entry name" value="Zinc finger protein 384 like"/>
    <property type="match status" value="1"/>
</dbReference>
<dbReference type="GO" id="GO:0008270">
    <property type="term" value="F:zinc ion binding"/>
    <property type="evidence" value="ECO:0007669"/>
    <property type="project" value="UniProtKB-KW"/>
</dbReference>
<feature type="domain" description="C2H2-type" evidence="13">
    <location>
        <begin position="229"/>
        <end position="256"/>
    </location>
</feature>
<dbReference type="InterPro" id="IPR036236">
    <property type="entry name" value="Znf_C2H2_sf"/>
</dbReference>
<dbReference type="PROSITE" id="PS50157">
    <property type="entry name" value="ZINC_FINGER_C2H2_2"/>
    <property type="match status" value="5"/>
</dbReference>
<dbReference type="FunFam" id="3.30.160.60:FF:000544">
    <property type="entry name" value="zinc finger protein 384 isoform X3"/>
    <property type="match status" value="1"/>
</dbReference>
<keyword evidence="6" id="KW-0862">Zinc</keyword>
<reference evidence="14 15" key="1">
    <citation type="submission" date="2019-09" db="EMBL/GenBank/DDBJ databases">
        <title>Bird 10,000 Genomes (B10K) Project - Family phase.</title>
        <authorList>
            <person name="Zhang G."/>
        </authorList>
    </citation>
    <scope>NUCLEOTIDE SEQUENCE [LARGE SCALE GENOMIC DNA]</scope>
    <source>
        <strain evidence="14">B10K-DU-001-61</strain>
        <tissue evidence="14">Muscle</tissue>
    </source>
</reference>
<feature type="compositionally biased region" description="Gly residues" evidence="12">
    <location>
        <begin position="177"/>
        <end position="187"/>
    </location>
</feature>
<dbReference type="FunFam" id="3.30.160.60:FF:000158">
    <property type="entry name" value="Zinc finger protein 362"/>
    <property type="match status" value="1"/>
</dbReference>
<feature type="region of interest" description="Disordered" evidence="12">
    <location>
        <begin position="170"/>
        <end position="225"/>
    </location>
</feature>
<comment type="caution">
    <text evidence="14">The sequence shown here is derived from an EMBL/GenBank/DDBJ whole genome shotgun (WGS) entry which is preliminary data.</text>
</comment>
<proteinExistence type="inferred from homology"/>
<dbReference type="Pfam" id="PF00096">
    <property type="entry name" value="zf-C2H2"/>
    <property type="match status" value="4"/>
</dbReference>
<sequence length="579" mass="62846">MEESHFNSSPYFWPAVPTVSGQIENTMFINKMKEQLLPTEKGCSLAPPHYPALLTVPTSVALPTGISMDSDTKPEQLTPHSQAPVTQNITVVPVQSAGLMTAGRALQSLQQCTKETGMRGPGLVITSPSGSLVTTAASAQTFPISAPMIVSALPPGSQAALQVVPDLSKKGTTTLSEGGGGGGGGGVAPKPPRGRKKKRLKESGLPEMSDPFVLSNEDDEDQHKDGKTYRCRMCSLTFYSKSEMQIHSKSHTETKPHKCPHCSKSFANSSYLAQHIRIHSGAKPYTCSYCQKAFRQLSHLQQHTRGGWGPSALHVAVIPACCEHPRWAAARGDFAVFCRLVRSHTQQTSGSVCLASHCLPFVLFLLNSIHTGDRPYKCAHPGCEKAFTQLSNLQSHRRQHNKDKPFKCHNCHRAYTDAASLEVHLATHTVKHAKVYTCSSCARAYTSVSVCCPGGCSRSSSLSSCVPLHWLWLLRSSSSPLMPFFLLQETYLMKHMRKHNIPDPQQQVVQAQAQASQQQQHFQPQGGGASGGPSGDTNQPNPPPQCSFDLTPYKASEHHKDICLTVSTSAIQVEHLSSS</sequence>
<comment type="subcellular location">
    <subcellularLocation>
        <location evidence="1">Nucleus</location>
    </subcellularLocation>
</comment>
<evidence type="ECO:0000313" key="14">
    <source>
        <dbReference type="EMBL" id="NXI56923.1"/>
    </source>
</evidence>
<keyword evidence="9" id="KW-0804">Transcription</keyword>
<keyword evidence="15" id="KW-1185">Reference proteome</keyword>
<protein>
    <submittedName>
        <fullName evidence="14">ZN384 protein</fullName>
    </submittedName>
</protein>
<dbReference type="GO" id="GO:0010468">
    <property type="term" value="P:regulation of gene expression"/>
    <property type="evidence" value="ECO:0007669"/>
    <property type="project" value="TreeGrafter"/>
</dbReference>